<evidence type="ECO:0000259" key="10">
    <source>
        <dbReference type="Pfam" id="PF00361"/>
    </source>
</evidence>
<dbReference type="InterPro" id="IPR003918">
    <property type="entry name" value="NADH_UbQ_OxRdtase"/>
</dbReference>
<evidence type="ECO:0000256" key="3">
    <source>
        <dbReference type="ARBA" id="ARBA00022449"/>
    </source>
</evidence>
<keyword evidence="4" id="KW-1003">Cell membrane</keyword>
<evidence type="ECO:0000256" key="9">
    <source>
        <dbReference type="SAM" id="Phobius"/>
    </source>
</evidence>
<accession>A0A268EPJ4</accession>
<dbReference type="InterPro" id="IPR001750">
    <property type="entry name" value="ND/Mrp_TM"/>
</dbReference>
<evidence type="ECO:0000256" key="2">
    <source>
        <dbReference type="ARBA" id="ARBA00005346"/>
    </source>
</evidence>
<keyword evidence="3" id="KW-0813">Transport</keyword>
<dbReference type="PANTHER" id="PTHR42703">
    <property type="entry name" value="NADH DEHYDROGENASE"/>
    <property type="match status" value="1"/>
</dbReference>
<evidence type="ECO:0000256" key="5">
    <source>
        <dbReference type="ARBA" id="ARBA00022692"/>
    </source>
</evidence>
<evidence type="ECO:0000256" key="4">
    <source>
        <dbReference type="ARBA" id="ARBA00022475"/>
    </source>
</evidence>
<evidence type="ECO:0000313" key="12">
    <source>
        <dbReference type="Proteomes" id="UP000215596"/>
    </source>
</evidence>
<feature type="transmembrane region" description="Helical" evidence="9">
    <location>
        <begin position="131"/>
        <end position="150"/>
    </location>
</feature>
<protein>
    <submittedName>
        <fullName evidence="11">Na+/H+ antiporter subunit D</fullName>
    </submittedName>
</protein>
<evidence type="ECO:0000256" key="6">
    <source>
        <dbReference type="ARBA" id="ARBA00022989"/>
    </source>
</evidence>
<feature type="transmembrane region" description="Helical" evidence="9">
    <location>
        <begin position="270"/>
        <end position="292"/>
    </location>
</feature>
<feature type="transmembrane region" description="Helical" evidence="9">
    <location>
        <begin position="367"/>
        <end position="385"/>
    </location>
</feature>
<feature type="transmembrane region" description="Helical" evidence="9">
    <location>
        <begin position="107"/>
        <end position="125"/>
    </location>
</feature>
<feature type="transmembrane region" description="Helical" evidence="9">
    <location>
        <begin position="69"/>
        <end position="95"/>
    </location>
</feature>
<dbReference type="GO" id="GO:0042773">
    <property type="term" value="P:ATP synthesis coupled electron transport"/>
    <property type="evidence" value="ECO:0007669"/>
    <property type="project" value="InterPro"/>
</dbReference>
<dbReference type="GO" id="GO:0005886">
    <property type="term" value="C:plasma membrane"/>
    <property type="evidence" value="ECO:0007669"/>
    <property type="project" value="UniProtKB-SubCell"/>
</dbReference>
<dbReference type="PANTHER" id="PTHR42703:SF1">
    <property type="entry name" value="NA(+)_H(+) ANTIPORTER SUBUNIT D1"/>
    <property type="match status" value="1"/>
</dbReference>
<keyword evidence="7 9" id="KW-0472">Membrane</keyword>
<evidence type="ECO:0000256" key="7">
    <source>
        <dbReference type="ARBA" id="ARBA00023136"/>
    </source>
</evidence>
<evidence type="ECO:0000256" key="1">
    <source>
        <dbReference type="ARBA" id="ARBA00004651"/>
    </source>
</evidence>
<feature type="transmembrane region" description="Helical" evidence="9">
    <location>
        <begin position="31"/>
        <end position="49"/>
    </location>
</feature>
<feature type="transmembrane region" description="Helical" evidence="9">
    <location>
        <begin position="405"/>
        <end position="429"/>
    </location>
</feature>
<feature type="transmembrane region" description="Helical" evidence="9">
    <location>
        <begin position="162"/>
        <end position="182"/>
    </location>
</feature>
<dbReference type="OrthoDB" id="9811718at2"/>
<feature type="transmembrane region" description="Helical" evidence="9">
    <location>
        <begin position="6"/>
        <end position="24"/>
    </location>
</feature>
<gene>
    <name evidence="11" type="ORF">CHH67_16480</name>
</gene>
<comment type="caution">
    <text evidence="11">The sequence shown here is derived from an EMBL/GenBank/DDBJ whole genome shotgun (WGS) entry which is preliminary data.</text>
</comment>
<dbReference type="NCBIfam" id="NF009306">
    <property type="entry name" value="PRK12663.1"/>
    <property type="match status" value="1"/>
</dbReference>
<sequence length="493" mass="53467">MNNVLVLPLIIPLFTAIVLIFLTRNISAQRWISVISVLVNIAVAGFMVYQVHAEGIQTLYMGGWLPPHGIVFVADMLAALLVLTTMVVATGCLLYSFRTIGEDREKHYFYTFYQFLLAGVIGSFLTGDLFNLFVCFEVMLIASYALIVLGGTKRQLRETLKYMLINIISSTLFVAGVAYLYGTVGTLNMAHLSQRIAEVEQVGVLSVIGILFLIVFALKAGLFLFYWLPGSYSAPPIAVSALFGALLTKVGLYAILRTFTLIFYHDTGGIHEIIGWMSAATMILGAFGVVAYKDIMRIFNYNIIISVGFIAFGISVATRDSLDGAVFYLIHDMLAKALLFVLGGMLIAGAGTDKLGGMGGLMRRYPAVGWMFFIVALALVGIPPLSGFLGKVLLVRGGLDEGHYWLTALALASSLMVLYSLIKVFMAAFWGESKEMDQAEPAPIHRSAYVAAIGLTVVVVAVGVGSEWVYSLATQAGAVLSDPSLYIEAVLKE</sequence>
<dbReference type="GO" id="GO:0015297">
    <property type="term" value="F:antiporter activity"/>
    <property type="evidence" value="ECO:0007669"/>
    <property type="project" value="UniProtKB-KW"/>
</dbReference>
<organism evidence="11 12">
    <name type="scientific">Paenibacillus campinasensis</name>
    <dbReference type="NCBI Taxonomy" id="66347"/>
    <lineage>
        <taxon>Bacteria</taxon>
        <taxon>Bacillati</taxon>
        <taxon>Bacillota</taxon>
        <taxon>Bacilli</taxon>
        <taxon>Bacillales</taxon>
        <taxon>Paenibacillaceae</taxon>
        <taxon>Paenibacillus</taxon>
    </lineage>
</organism>
<dbReference type="Pfam" id="PF00361">
    <property type="entry name" value="Proton_antipo_M"/>
    <property type="match status" value="1"/>
</dbReference>
<dbReference type="Proteomes" id="UP000215596">
    <property type="component" value="Unassembled WGS sequence"/>
</dbReference>
<feature type="domain" description="NADH:quinone oxidoreductase/Mrp antiporter transmembrane" evidence="10">
    <location>
        <begin position="127"/>
        <end position="415"/>
    </location>
</feature>
<evidence type="ECO:0000313" key="11">
    <source>
        <dbReference type="EMBL" id="PAD75050.1"/>
    </source>
</evidence>
<keyword evidence="6 9" id="KW-1133">Transmembrane helix</keyword>
<feature type="transmembrane region" description="Helical" evidence="9">
    <location>
        <begin position="240"/>
        <end position="264"/>
    </location>
</feature>
<comment type="similarity">
    <text evidence="2">Belongs to the CPA3 antiporters (TC 2.A.63) subunit D family.</text>
</comment>
<dbReference type="NCBIfam" id="NF005818">
    <property type="entry name" value="PRK07691.1"/>
    <property type="match status" value="1"/>
</dbReference>
<dbReference type="AlphaFoldDB" id="A0A268EPJ4"/>
<feature type="transmembrane region" description="Helical" evidence="9">
    <location>
        <begin position="449"/>
        <end position="470"/>
    </location>
</feature>
<comment type="subcellular location">
    <subcellularLocation>
        <location evidence="1">Cell membrane</location>
        <topology evidence="1">Multi-pass membrane protein</topology>
    </subcellularLocation>
    <subcellularLocation>
        <location evidence="8">Membrane</location>
        <topology evidence="8">Multi-pass membrane protein</topology>
    </subcellularLocation>
</comment>
<dbReference type="GO" id="GO:0008137">
    <property type="term" value="F:NADH dehydrogenase (ubiquinone) activity"/>
    <property type="evidence" value="ECO:0007669"/>
    <property type="project" value="InterPro"/>
</dbReference>
<reference evidence="11 12" key="1">
    <citation type="submission" date="2017-07" db="EMBL/GenBank/DDBJ databases">
        <title>Isolation and whole genome analysis of endospore-forming bacteria from heroin.</title>
        <authorList>
            <person name="Kalinowski J."/>
            <person name="Ahrens B."/>
            <person name="Al-Dilaimi A."/>
            <person name="Winkler A."/>
            <person name="Wibberg D."/>
            <person name="Schleenbecker U."/>
            <person name="Ruckert C."/>
            <person name="Wolfel R."/>
            <person name="Grass G."/>
        </authorList>
    </citation>
    <scope>NUCLEOTIDE SEQUENCE [LARGE SCALE GENOMIC DNA]</scope>
    <source>
        <strain evidence="11 12">7537-G1</strain>
    </source>
</reference>
<dbReference type="PRINTS" id="PR01437">
    <property type="entry name" value="NUOXDRDTASE4"/>
</dbReference>
<evidence type="ECO:0000256" key="8">
    <source>
        <dbReference type="RuleBase" id="RU000320"/>
    </source>
</evidence>
<keyword evidence="3" id="KW-0050">Antiport</keyword>
<dbReference type="EMBL" id="NPBY01000048">
    <property type="protein sequence ID" value="PAD75050.1"/>
    <property type="molecule type" value="Genomic_DNA"/>
</dbReference>
<proteinExistence type="inferred from homology"/>
<feature type="transmembrane region" description="Helical" evidence="9">
    <location>
        <begin position="202"/>
        <end position="228"/>
    </location>
</feature>
<keyword evidence="5 8" id="KW-0812">Transmembrane</keyword>
<feature type="transmembrane region" description="Helical" evidence="9">
    <location>
        <begin position="337"/>
        <end position="355"/>
    </location>
</feature>
<feature type="transmembrane region" description="Helical" evidence="9">
    <location>
        <begin position="299"/>
        <end position="317"/>
    </location>
</feature>
<dbReference type="InterPro" id="IPR050586">
    <property type="entry name" value="CPA3_Na-H_Antiporter_D"/>
</dbReference>
<name>A0A268EPJ4_9BACL</name>
<dbReference type="RefSeq" id="WP_095266301.1">
    <property type="nucleotide sequence ID" value="NZ_NPBY01000048.1"/>
</dbReference>